<dbReference type="PROSITE" id="PS50404">
    <property type="entry name" value="GST_NTER"/>
    <property type="match status" value="1"/>
</dbReference>
<dbReference type="PANTHER" id="PTHR11571">
    <property type="entry name" value="GLUTATHIONE S-TRANSFERASE"/>
    <property type="match status" value="1"/>
</dbReference>
<keyword evidence="4" id="KW-1185">Reference proteome</keyword>
<comment type="caution">
    <text evidence="3">The sequence shown here is derived from an EMBL/GenBank/DDBJ whole genome shotgun (WGS) entry which is preliminary data.</text>
</comment>
<dbReference type="SFLD" id="SFLDG00363">
    <property type="entry name" value="AMPS_(cytGST):_Alpha-__Mu-__Pi"/>
    <property type="match status" value="1"/>
</dbReference>
<dbReference type="EMBL" id="JAIZAY010000021">
    <property type="protein sequence ID" value="KAJ8021997.1"/>
    <property type="molecule type" value="Genomic_DNA"/>
</dbReference>
<evidence type="ECO:0000313" key="4">
    <source>
        <dbReference type="Proteomes" id="UP001152320"/>
    </source>
</evidence>
<dbReference type="Pfam" id="PF14497">
    <property type="entry name" value="GST_C_3"/>
    <property type="match status" value="1"/>
</dbReference>
<dbReference type="GO" id="GO:0006749">
    <property type="term" value="P:glutathione metabolic process"/>
    <property type="evidence" value="ECO:0007669"/>
    <property type="project" value="TreeGrafter"/>
</dbReference>
<proteinExistence type="predicted"/>
<dbReference type="CDD" id="cd03039">
    <property type="entry name" value="GST_N_Sigma_like"/>
    <property type="match status" value="1"/>
</dbReference>
<dbReference type="CDD" id="cd03192">
    <property type="entry name" value="GST_C_Sigma_like"/>
    <property type="match status" value="1"/>
</dbReference>
<protein>
    <submittedName>
        <fullName evidence="3">S-crystallin SL11</fullName>
    </submittedName>
</protein>
<sequence>MPSYKLVYFDLRARAEPVRIMFELAGVKYEDVRIPFGSEEWQKMKPTIGLGQVPVLEVDGKEMPQSGAIYRYVAREHGMIPLDSWEIAQMDVVIETVKDMAPGMGKVFLEKDPAKKEFATEGCQPVLNNMEKLLKKNNGGAGWFVGDKITLADVLAFSMVHDAIPPLIGVEPGDLSYMKSQDALKAFVDRFKVEPKVAAWLQKRPKNVF</sequence>
<evidence type="ECO:0000259" key="1">
    <source>
        <dbReference type="PROSITE" id="PS50404"/>
    </source>
</evidence>
<dbReference type="SFLD" id="SFLDG01205">
    <property type="entry name" value="AMPS.1"/>
    <property type="match status" value="1"/>
</dbReference>
<dbReference type="Proteomes" id="UP001152320">
    <property type="component" value="Chromosome 21"/>
</dbReference>
<evidence type="ECO:0000313" key="3">
    <source>
        <dbReference type="EMBL" id="KAJ8021997.1"/>
    </source>
</evidence>
<accession>A0A9Q0YFX6</accession>
<feature type="domain" description="GST C-terminal" evidence="2">
    <location>
        <begin position="83"/>
        <end position="209"/>
    </location>
</feature>
<feature type="domain" description="GST N-terminal" evidence="1">
    <location>
        <begin position="2"/>
        <end position="81"/>
    </location>
</feature>
<dbReference type="SUPFAM" id="SSF52833">
    <property type="entry name" value="Thioredoxin-like"/>
    <property type="match status" value="1"/>
</dbReference>
<dbReference type="Gene3D" id="1.20.1050.10">
    <property type="match status" value="1"/>
</dbReference>
<dbReference type="InterPro" id="IPR004045">
    <property type="entry name" value="Glutathione_S-Trfase_N"/>
</dbReference>
<dbReference type="FunFam" id="3.40.30.10:FF:000189">
    <property type="entry name" value="Glutathione S-Transferase"/>
    <property type="match status" value="1"/>
</dbReference>
<evidence type="ECO:0000259" key="2">
    <source>
        <dbReference type="PROSITE" id="PS50405"/>
    </source>
</evidence>
<dbReference type="AlphaFoldDB" id="A0A9Q0YFX6"/>
<gene>
    <name evidence="3" type="ORF">HOLleu_39358</name>
</gene>
<reference evidence="3" key="1">
    <citation type="submission" date="2021-10" db="EMBL/GenBank/DDBJ databases">
        <title>Tropical sea cucumber genome reveals ecological adaptation and Cuvierian tubules defense mechanism.</title>
        <authorList>
            <person name="Chen T."/>
        </authorList>
    </citation>
    <scope>NUCLEOTIDE SEQUENCE</scope>
    <source>
        <strain evidence="3">Nanhai2018</strain>
        <tissue evidence="3">Muscle</tissue>
    </source>
</reference>
<organism evidence="3 4">
    <name type="scientific">Holothuria leucospilota</name>
    <name type="common">Black long sea cucumber</name>
    <name type="synonym">Mertensiothuria leucospilota</name>
    <dbReference type="NCBI Taxonomy" id="206669"/>
    <lineage>
        <taxon>Eukaryota</taxon>
        <taxon>Metazoa</taxon>
        <taxon>Echinodermata</taxon>
        <taxon>Eleutherozoa</taxon>
        <taxon>Echinozoa</taxon>
        <taxon>Holothuroidea</taxon>
        <taxon>Aspidochirotacea</taxon>
        <taxon>Aspidochirotida</taxon>
        <taxon>Holothuriidae</taxon>
        <taxon>Holothuria</taxon>
    </lineage>
</organism>
<dbReference type="PROSITE" id="PS50405">
    <property type="entry name" value="GST_CTER"/>
    <property type="match status" value="1"/>
</dbReference>
<dbReference type="InterPro" id="IPR004046">
    <property type="entry name" value="GST_C"/>
</dbReference>
<dbReference type="Pfam" id="PF02798">
    <property type="entry name" value="GST_N"/>
    <property type="match status" value="1"/>
</dbReference>
<dbReference type="InterPro" id="IPR040079">
    <property type="entry name" value="Glutathione_S-Trfase"/>
</dbReference>
<dbReference type="PANTHER" id="PTHR11571:SF150">
    <property type="entry name" value="GLUTATHIONE S-TRANSFERASE"/>
    <property type="match status" value="1"/>
</dbReference>
<dbReference type="SUPFAM" id="SSF47616">
    <property type="entry name" value="GST C-terminal domain-like"/>
    <property type="match status" value="1"/>
</dbReference>
<dbReference type="InterPro" id="IPR036282">
    <property type="entry name" value="Glutathione-S-Trfase_C_sf"/>
</dbReference>
<dbReference type="GO" id="GO:0004364">
    <property type="term" value="F:glutathione transferase activity"/>
    <property type="evidence" value="ECO:0007669"/>
    <property type="project" value="TreeGrafter"/>
</dbReference>
<dbReference type="OrthoDB" id="414243at2759"/>
<dbReference type="Gene3D" id="3.40.30.10">
    <property type="entry name" value="Glutaredoxin"/>
    <property type="match status" value="1"/>
</dbReference>
<name>A0A9Q0YFX6_HOLLE</name>
<dbReference type="SFLD" id="SFLDS00019">
    <property type="entry name" value="Glutathione_Transferase_(cytos"/>
    <property type="match status" value="1"/>
</dbReference>
<dbReference type="InterPro" id="IPR036249">
    <property type="entry name" value="Thioredoxin-like_sf"/>
</dbReference>
<dbReference type="InterPro" id="IPR010987">
    <property type="entry name" value="Glutathione-S-Trfase_C-like"/>
</dbReference>
<dbReference type="FunFam" id="1.20.1050.10:FF:000030">
    <property type="entry name" value="Glutathione S-transferase S1"/>
    <property type="match status" value="1"/>
</dbReference>
<dbReference type="InterPro" id="IPR050213">
    <property type="entry name" value="GST_superfamily"/>
</dbReference>